<dbReference type="InterPro" id="IPR011990">
    <property type="entry name" value="TPR-like_helical_dom_sf"/>
</dbReference>
<evidence type="ECO:0000256" key="2">
    <source>
        <dbReference type="ARBA" id="ARBA00022803"/>
    </source>
</evidence>
<sequence>MCLSLLFLGKAWTSPSLLLQLLITPGKTLKSDVSVTSVCVEYNGVLLGESSRTDVLPNGTADYNFTTSFECSPDGPNSLDDIAQTPVLLTVIEMFQKDKKQKDRTAPLGQAVVDLIPLLQGQCSFQVTAPLHAVPTSPSESLHPEAKSGLEVTVSTKEPLLSATQLSNSNFLSVTLEAAYSIPEAFAATGPLQNYMACLEVPAAGEKDFGEAKECYERAMGFMEDAEDRHFVYLRLGSIYLEEKLYGQAKKIYLLACDNSASCLTWLGVGIACYRLKEMVEAEDALSEANALNNTNAEVWAYLSLICLHGGRHTEAEQCYKYVLKVCVCATVGWAGQGSVWPGTGQSMPHYESRNHGMGLGWKGP</sequence>
<dbReference type="InterPro" id="IPR052628">
    <property type="entry name" value="CFAP70"/>
</dbReference>
<dbReference type="AlphaFoldDB" id="A0A8B9G7D3"/>
<dbReference type="Ensembl" id="ENSACOT00000019862.1">
    <property type="protein sequence ID" value="ENSACOP00000019179.1"/>
    <property type="gene ID" value="ENSACOG00000013200.1"/>
</dbReference>
<dbReference type="GO" id="GO:0070062">
    <property type="term" value="C:extracellular exosome"/>
    <property type="evidence" value="ECO:0007669"/>
    <property type="project" value="TreeGrafter"/>
</dbReference>
<dbReference type="Proteomes" id="UP000694522">
    <property type="component" value="Unplaced"/>
</dbReference>
<dbReference type="PANTHER" id="PTHR44314:SF1">
    <property type="entry name" value="CILIA- AND FLAGELLA-ASSOCIATED PROTEIN 70"/>
    <property type="match status" value="1"/>
</dbReference>
<protein>
    <recommendedName>
        <fullName evidence="5">Cilia and flagella associated protein 70</fullName>
    </recommendedName>
</protein>
<dbReference type="GO" id="GO:0031514">
    <property type="term" value="C:motile cilium"/>
    <property type="evidence" value="ECO:0007669"/>
    <property type="project" value="TreeGrafter"/>
</dbReference>
<dbReference type="GO" id="GO:0003341">
    <property type="term" value="P:cilium movement"/>
    <property type="evidence" value="ECO:0007669"/>
    <property type="project" value="TreeGrafter"/>
</dbReference>
<accession>A0A8B9G7D3</accession>
<keyword evidence="4" id="KW-1185">Reference proteome</keyword>
<dbReference type="GO" id="GO:0060271">
    <property type="term" value="P:cilium assembly"/>
    <property type="evidence" value="ECO:0007669"/>
    <property type="project" value="TreeGrafter"/>
</dbReference>
<evidence type="ECO:0000313" key="3">
    <source>
        <dbReference type="Ensembl" id="ENSACOP00000019179.1"/>
    </source>
</evidence>
<keyword evidence="2" id="KW-0802">TPR repeat</keyword>
<proteinExistence type="predicted"/>
<dbReference type="SUPFAM" id="SSF48452">
    <property type="entry name" value="TPR-like"/>
    <property type="match status" value="1"/>
</dbReference>
<reference evidence="3" key="1">
    <citation type="submission" date="2025-08" db="UniProtKB">
        <authorList>
            <consortium name="Ensembl"/>
        </authorList>
    </citation>
    <scope>IDENTIFICATION</scope>
</reference>
<keyword evidence="1" id="KW-0677">Repeat</keyword>
<reference evidence="3" key="2">
    <citation type="submission" date="2025-09" db="UniProtKB">
        <authorList>
            <consortium name="Ensembl"/>
        </authorList>
    </citation>
    <scope>IDENTIFICATION</scope>
</reference>
<organism evidence="3 4">
    <name type="scientific">Amazona collaria</name>
    <name type="common">yellow-billed parrot</name>
    <dbReference type="NCBI Taxonomy" id="241587"/>
    <lineage>
        <taxon>Eukaryota</taxon>
        <taxon>Metazoa</taxon>
        <taxon>Chordata</taxon>
        <taxon>Craniata</taxon>
        <taxon>Vertebrata</taxon>
        <taxon>Euteleostomi</taxon>
        <taxon>Archelosauria</taxon>
        <taxon>Archosauria</taxon>
        <taxon>Dinosauria</taxon>
        <taxon>Saurischia</taxon>
        <taxon>Theropoda</taxon>
        <taxon>Coelurosauria</taxon>
        <taxon>Aves</taxon>
        <taxon>Neognathae</taxon>
        <taxon>Neoaves</taxon>
        <taxon>Telluraves</taxon>
        <taxon>Australaves</taxon>
        <taxon>Psittaciformes</taxon>
        <taxon>Psittacidae</taxon>
        <taxon>Amazona</taxon>
    </lineage>
</organism>
<dbReference type="PANTHER" id="PTHR44314">
    <property type="entry name" value="CILIA- AND FLAGELLA-ASSOCIATED PROTEIN 70"/>
    <property type="match status" value="1"/>
</dbReference>
<dbReference type="InterPro" id="IPR019734">
    <property type="entry name" value="TPR_rpt"/>
</dbReference>
<name>A0A8B9G7D3_9PSIT</name>
<evidence type="ECO:0000313" key="4">
    <source>
        <dbReference type="Proteomes" id="UP000694522"/>
    </source>
</evidence>
<evidence type="ECO:0008006" key="5">
    <source>
        <dbReference type="Google" id="ProtNLM"/>
    </source>
</evidence>
<evidence type="ECO:0000256" key="1">
    <source>
        <dbReference type="ARBA" id="ARBA00022737"/>
    </source>
</evidence>
<dbReference type="Gene3D" id="1.25.40.10">
    <property type="entry name" value="Tetratricopeptide repeat domain"/>
    <property type="match status" value="1"/>
</dbReference>
<dbReference type="Pfam" id="PF13181">
    <property type="entry name" value="TPR_8"/>
    <property type="match status" value="1"/>
</dbReference>